<dbReference type="PANTHER" id="PTHR13367">
    <property type="entry name" value="UBIQUITIN THIOESTERASE"/>
    <property type="match status" value="1"/>
</dbReference>
<name>A0A2I0LKM5_COLLI</name>
<evidence type="ECO:0000259" key="11">
    <source>
        <dbReference type="PROSITE" id="PS50802"/>
    </source>
</evidence>
<comment type="similarity">
    <text evidence="2">Belongs to the peptidase C64 family.</text>
</comment>
<keyword evidence="13" id="KW-1185">Reference proteome</keyword>
<evidence type="ECO:0000256" key="8">
    <source>
        <dbReference type="ARBA" id="ARBA00022801"/>
    </source>
</evidence>
<evidence type="ECO:0000313" key="13">
    <source>
        <dbReference type="Proteomes" id="UP000053872"/>
    </source>
</evidence>
<comment type="catalytic activity">
    <reaction evidence="1">
        <text>Thiol-dependent hydrolysis of ester, thioester, amide, peptide and isopeptide bonds formed by the C-terminal Gly of ubiquitin (a 76-residue protein attached to proteins as an intracellular targeting signal).</text>
        <dbReference type="EC" id="3.4.19.12"/>
    </reaction>
</comment>
<sequence length="354" mass="39445">MDIVLSDFVRSTGAEPGLARDLLEGTGAAGRAAQPRGDIKPALEDPAAAAPPWIWRSAARPPLQRQDDAVQEKRLSRGISHASSAIVSLARSHVSSNGGSEHLLEMPVCTFQLPDLTIYSEEFRSFIERDLIEQSMLVALEQAGRLNWWANVDPSCQRLLPLATTGDGNCLLHAASLGMWGFHDRDLMLRKSLHTLMDKGAEREALKRRWRWQQTQQNKESGLVYTEDEWQKEWNELIKLASSEPRVHYGPNGSACAGYVQGSTYQIPEFHVFVLAHVLKRPIVVVADTMLRDSGGEAFAPIPFGGIYLPLEVPANKCHRSPLVLAYDQAHFSALVSMEQKEPAKEQGRCYRRI</sequence>
<keyword evidence="5" id="KW-0479">Metal-binding</keyword>
<reference evidence="12 13" key="1">
    <citation type="journal article" date="2013" name="Science">
        <title>Genomic diversity and evolution of the head crest in the rock pigeon.</title>
        <authorList>
            <person name="Shapiro M.D."/>
            <person name="Kronenberg Z."/>
            <person name="Li C."/>
            <person name="Domyan E.T."/>
            <person name="Pan H."/>
            <person name="Campbell M."/>
            <person name="Tan H."/>
            <person name="Huff C.D."/>
            <person name="Hu H."/>
            <person name="Vickrey A.I."/>
            <person name="Nielsen S.C."/>
            <person name="Stringham S.A."/>
            <person name="Hu H."/>
            <person name="Willerslev E."/>
            <person name="Gilbert M.T."/>
            <person name="Yandell M."/>
            <person name="Zhang G."/>
            <person name="Wang J."/>
        </authorList>
    </citation>
    <scope>NUCLEOTIDE SEQUENCE [LARGE SCALE GENOMIC DNA]</scope>
    <source>
        <tissue evidence="12">Blood</tissue>
    </source>
</reference>
<proteinExistence type="inferred from homology"/>
<dbReference type="GO" id="GO:0035871">
    <property type="term" value="P:protein K11-linked deubiquitination"/>
    <property type="evidence" value="ECO:0007669"/>
    <property type="project" value="TreeGrafter"/>
</dbReference>
<dbReference type="Pfam" id="PF02338">
    <property type="entry name" value="OTU"/>
    <property type="match status" value="1"/>
</dbReference>
<evidence type="ECO:0000256" key="3">
    <source>
        <dbReference type="ARBA" id="ARBA00012759"/>
    </source>
</evidence>
<dbReference type="Proteomes" id="UP000053872">
    <property type="component" value="Unassembled WGS sequence"/>
</dbReference>
<dbReference type="PANTHER" id="PTHR13367:SF8">
    <property type="entry name" value="OTU DOMAIN-CONTAINING PROTEIN 7B"/>
    <property type="match status" value="1"/>
</dbReference>
<dbReference type="GO" id="GO:0004843">
    <property type="term" value="F:cysteine-type deubiquitinase activity"/>
    <property type="evidence" value="ECO:0007669"/>
    <property type="project" value="UniProtKB-EC"/>
</dbReference>
<protein>
    <recommendedName>
        <fullName evidence="3">ubiquitinyl hydrolase 1</fullName>
        <ecNumber evidence="3">3.4.19.12</ecNumber>
    </recommendedName>
</protein>
<evidence type="ECO:0000256" key="9">
    <source>
        <dbReference type="ARBA" id="ARBA00022807"/>
    </source>
</evidence>
<organism evidence="12 13">
    <name type="scientific">Columba livia</name>
    <name type="common">Rock dove</name>
    <dbReference type="NCBI Taxonomy" id="8932"/>
    <lineage>
        <taxon>Eukaryota</taxon>
        <taxon>Metazoa</taxon>
        <taxon>Chordata</taxon>
        <taxon>Craniata</taxon>
        <taxon>Vertebrata</taxon>
        <taxon>Euteleostomi</taxon>
        <taxon>Archelosauria</taxon>
        <taxon>Archosauria</taxon>
        <taxon>Dinosauria</taxon>
        <taxon>Saurischia</taxon>
        <taxon>Theropoda</taxon>
        <taxon>Coelurosauria</taxon>
        <taxon>Aves</taxon>
        <taxon>Neognathae</taxon>
        <taxon>Neoaves</taxon>
        <taxon>Columbimorphae</taxon>
        <taxon>Columbiformes</taxon>
        <taxon>Columbidae</taxon>
        <taxon>Columba</taxon>
    </lineage>
</organism>
<dbReference type="GO" id="GO:0071108">
    <property type="term" value="P:protein K48-linked deubiquitination"/>
    <property type="evidence" value="ECO:0007669"/>
    <property type="project" value="TreeGrafter"/>
</dbReference>
<keyword evidence="4" id="KW-0645">Protease</keyword>
<dbReference type="GO" id="GO:0008270">
    <property type="term" value="F:zinc ion binding"/>
    <property type="evidence" value="ECO:0007669"/>
    <property type="project" value="UniProtKB-KW"/>
</dbReference>
<keyword evidence="7" id="KW-0833">Ubl conjugation pathway</keyword>
<accession>A0A2I0LKM5</accession>
<dbReference type="EMBL" id="AKCR02000247">
    <property type="protein sequence ID" value="PKK17988.1"/>
    <property type="molecule type" value="Genomic_DNA"/>
</dbReference>
<dbReference type="GO" id="GO:0071947">
    <property type="term" value="P:protein deubiquitination involved in ubiquitin-dependent protein catabolic process"/>
    <property type="evidence" value="ECO:0007669"/>
    <property type="project" value="TreeGrafter"/>
</dbReference>
<dbReference type="GO" id="GO:0070530">
    <property type="term" value="F:K63-linked polyubiquitin modification-dependent protein binding"/>
    <property type="evidence" value="ECO:0007669"/>
    <property type="project" value="TreeGrafter"/>
</dbReference>
<evidence type="ECO:0000256" key="10">
    <source>
        <dbReference type="ARBA" id="ARBA00022833"/>
    </source>
</evidence>
<dbReference type="PROSITE" id="PS50802">
    <property type="entry name" value="OTU"/>
    <property type="match status" value="1"/>
</dbReference>
<evidence type="ECO:0000256" key="5">
    <source>
        <dbReference type="ARBA" id="ARBA00022723"/>
    </source>
</evidence>
<evidence type="ECO:0000256" key="4">
    <source>
        <dbReference type="ARBA" id="ARBA00022670"/>
    </source>
</evidence>
<keyword evidence="6" id="KW-0863">Zinc-finger</keyword>
<dbReference type="InterPro" id="IPR003323">
    <property type="entry name" value="OTU_dom"/>
</dbReference>
<evidence type="ECO:0000313" key="12">
    <source>
        <dbReference type="EMBL" id="PKK17988.1"/>
    </source>
</evidence>
<evidence type="ECO:0000256" key="7">
    <source>
        <dbReference type="ARBA" id="ARBA00022786"/>
    </source>
</evidence>
<dbReference type="CDD" id="cd22772">
    <property type="entry name" value="OTU_OTUD7B"/>
    <property type="match status" value="1"/>
</dbReference>
<dbReference type="STRING" id="8932.A0A2I0LKM5"/>
<keyword evidence="9" id="KW-0788">Thiol protease</keyword>
<dbReference type="EC" id="3.4.19.12" evidence="3"/>
<feature type="domain" description="OTU" evidence="11">
    <location>
        <begin position="159"/>
        <end position="338"/>
    </location>
</feature>
<evidence type="ECO:0000256" key="6">
    <source>
        <dbReference type="ARBA" id="ARBA00022771"/>
    </source>
</evidence>
<gene>
    <name evidence="12" type="primary">OTUD7B</name>
    <name evidence="12" type="ORF">A306_00014048</name>
</gene>
<dbReference type="InterPro" id="IPR051346">
    <property type="entry name" value="OTU_Deubiquitinase"/>
</dbReference>
<comment type="caution">
    <text evidence="12">The sequence shown here is derived from an EMBL/GenBank/DDBJ whole genome shotgun (WGS) entry which is preliminary data.</text>
</comment>
<dbReference type="Gene3D" id="1.10.8.10">
    <property type="entry name" value="DNA helicase RuvA subunit, C-terminal domain"/>
    <property type="match status" value="1"/>
</dbReference>
<evidence type="ECO:0000256" key="1">
    <source>
        <dbReference type="ARBA" id="ARBA00000707"/>
    </source>
</evidence>
<dbReference type="GO" id="GO:0005737">
    <property type="term" value="C:cytoplasm"/>
    <property type="evidence" value="ECO:0007669"/>
    <property type="project" value="TreeGrafter"/>
</dbReference>
<evidence type="ECO:0000256" key="2">
    <source>
        <dbReference type="ARBA" id="ARBA00005865"/>
    </source>
</evidence>
<keyword evidence="10" id="KW-0862">Zinc</keyword>
<keyword evidence="8" id="KW-0378">Hydrolase</keyword>
<dbReference type="GO" id="GO:0005634">
    <property type="term" value="C:nucleus"/>
    <property type="evidence" value="ECO:0007669"/>
    <property type="project" value="TreeGrafter"/>
</dbReference>
<dbReference type="GO" id="GO:0070536">
    <property type="term" value="P:protein K63-linked deubiquitination"/>
    <property type="evidence" value="ECO:0007669"/>
    <property type="project" value="TreeGrafter"/>
</dbReference>
<dbReference type="AlphaFoldDB" id="A0A2I0LKM5"/>
<dbReference type="InParanoid" id="A0A2I0LKM5"/>